<evidence type="ECO:0000259" key="1">
    <source>
        <dbReference type="PROSITE" id="PS51186"/>
    </source>
</evidence>
<sequence length="219" mass="25102">MIGFPPESDIANHAIFYRQNAPAMEIRLLQGAAIASHIEDLARLRITVFREFPYLYDGSPAYEAEYLATYANAADSLCVLVLDGGRVVGASTALPLADETEEFRRPFVAAGRDCARVFYFGESLLLPEYRNRGLGVRFFAEREAHARRLGRFDCCAFCAVQRPAEHPRRPADYQPLDAFWQRRGFRHHPELRTEYHWQDLDEDAESAKPMSFWLKELTP</sequence>
<gene>
    <name evidence="2" type="ORF">SAMN05216221_3901</name>
</gene>
<dbReference type="Gene3D" id="3.40.630.30">
    <property type="match status" value="1"/>
</dbReference>
<dbReference type="Pfam" id="PF00583">
    <property type="entry name" value="Acetyltransf_1"/>
    <property type="match status" value="1"/>
</dbReference>
<dbReference type="InterPro" id="IPR000182">
    <property type="entry name" value="GNAT_dom"/>
</dbReference>
<evidence type="ECO:0000313" key="2">
    <source>
        <dbReference type="EMBL" id="SDT23948.1"/>
    </source>
</evidence>
<proteinExistence type="predicted"/>
<name>A0A1H1YR68_9PSED</name>
<feature type="domain" description="N-acetyltransferase" evidence="1">
    <location>
        <begin position="24"/>
        <end position="215"/>
    </location>
</feature>
<keyword evidence="3" id="KW-1185">Reference proteome</keyword>
<dbReference type="PROSITE" id="PS51186">
    <property type="entry name" value="GNAT"/>
    <property type="match status" value="1"/>
</dbReference>
<reference evidence="3" key="1">
    <citation type="submission" date="2016-10" db="EMBL/GenBank/DDBJ databases">
        <authorList>
            <person name="Varghese N."/>
            <person name="Submissions S."/>
        </authorList>
    </citation>
    <scope>NUCLEOTIDE SEQUENCE [LARGE SCALE GENOMIC DNA]</scope>
    <source>
        <strain evidence="3">KCTC 32247</strain>
    </source>
</reference>
<accession>A0A1H1YR68</accession>
<dbReference type="GO" id="GO:0016747">
    <property type="term" value="F:acyltransferase activity, transferring groups other than amino-acyl groups"/>
    <property type="evidence" value="ECO:0007669"/>
    <property type="project" value="InterPro"/>
</dbReference>
<dbReference type="STRING" id="1392877.SAMN05216221_3901"/>
<dbReference type="InterPro" id="IPR016181">
    <property type="entry name" value="Acyl_CoA_acyltransferase"/>
</dbReference>
<organism evidence="2 3">
    <name type="scientific">Pseudomonas oryzae</name>
    <dbReference type="NCBI Taxonomy" id="1392877"/>
    <lineage>
        <taxon>Bacteria</taxon>
        <taxon>Pseudomonadati</taxon>
        <taxon>Pseudomonadota</taxon>
        <taxon>Gammaproteobacteria</taxon>
        <taxon>Pseudomonadales</taxon>
        <taxon>Pseudomonadaceae</taxon>
        <taxon>Pseudomonas</taxon>
    </lineage>
</organism>
<dbReference type="SUPFAM" id="SSF55729">
    <property type="entry name" value="Acyl-CoA N-acyltransferases (Nat)"/>
    <property type="match status" value="1"/>
</dbReference>
<dbReference type="Proteomes" id="UP000243359">
    <property type="component" value="Chromosome I"/>
</dbReference>
<evidence type="ECO:0000313" key="3">
    <source>
        <dbReference type="Proteomes" id="UP000243359"/>
    </source>
</evidence>
<protein>
    <recommendedName>
        <fullName evidence="1">N-acetyltransferase domain-containing protein</fullName>
    </recommendedName>
</protein>
<dbReference type="EMBL" id="LT629751">
    <property type="protein sequence ID" value="SDT23948.1"/>
    <property type="molecule type" value="Genomic_DNA"/>
</dbReference>
<dbReference type="AlphaFoldDB" id="A0A1H1YR68"/>
<dbReference type="CDD" id="cd04301">
    <property type="entry name" value="NAT_SF"/>
    <property type="match status" value="1"/>
</dbReference>